<gene>
    <name evidence="7" type="ORF">EVG20_g5424</name>
</gene>
<evidence type="ECO:0000256" key="1">
    <source>
        <dbReference type="ARBA" id="ARBA00022723"/>
    </source>
</evidence>
<dbReference type="SUPFAM" id="SSF144232">
    <property type="entry name" value="HIT/MYND zinc finger-like"/>
    <property type="match status" value="1"/>
</dbReference>
<keyword evidence="1" id="KW-0479">Metal-binding</keyword>
<evidence type="ECO:0008006" key="9">
    <source>
        <dbReference type="Google" id="ProtNLM"/>
    </source>
</evidence>
<reference evidence="7 8" key="1">
    <citation type="submission" date="2019-02" db="EMBL/GenBank/DDBJ databases">
        <title>Genome sequencing of the rare red list fungi Dentipellis fragilis.</title>
        <authorList>
            <person name="Buettner E."/>
            <person name="Kellner H."/>
        </authorList>
    </citation>
    <scope>NUCLEOTIDE SEQUENCE [LARGE SCALE GENOMIC DNA]</scope>
    <source>
        <strain evidence="7 8">DSM 105465</strain>
    </source>
</reference>
<comment type="caution">
    <text evidence="7">The sequence shown here is derived from an EMBL/GenBank/DDBJ whole genome shotgun (WGS) entry which is preliminary data.</text>
</comment>
<dbReference type="Gene3D" id="6.10.140.2220">
    <property type="match status" value="1"/>
</dbReference>
<evidence type="ECO:0000313" key="7">
    <source>
        <dbReference type="EMBL" id="TFY65665.1"/>
    </source>
</evidence>
<evidence type="ECO:0000256" key="2">
    <source>
        <dbReference type="ARBA" id="ARBA00022771"/>
    </source>
</evidence>
<dbReference type="SUPFAM" id="SSF82199">
    <property type="entry name" value="SET domain"/>
    <property type="match status" value="1"/>
</dbReference>
<dbReference type="Pfam" id="PF00856">
    <property type="entry name" value="SET"/>
    <property type="match status" value="1"/>
</dbReference>
<dbReference type="InterPro" id="IPR002893">
    <property type="entry name" value="Znf_MYND"/>
</dbReference>
<dbReference type="Gene3D" id="1.10.220.160">
    <property type="match status" value="1"/>
</dbReference>
<dbReference type="InterPro" id="IPR050869">
    <property type="entry name" value="H3K4_H4K5_MeTrfase"/>
</dbReference>
<dbReference type="SMART" id="SM00317">
    <property type="entry name" value="SET"/>
    <property type="match status" value="1"/>
</dbReference>
<dbReference type="EMBL" id="SEOQ01000320">
    <property type="protein sequence ID" value="TFY65665.1"/>
    <property type="molecule type" value="Genomic_DNA"/>
</dbReference>
<organism evidence="7 8">
    <name type="scientific">Dentipellis fragilis</name>
    <dbReference type="NCBI Taxonomy" id="205917"/>
    <lineage>
        <taxon>Eukaryota</taxon>
        <taxon>Fungi</taxon>
        <taxon>Dikarya</taxon>
        <taxon>Basidiomycota</taxon>
        <taxon>Agaricomycotina</taxon>
        <taxon>Agaricomycetes</taxon>
        <taxon>Russulales</taxon>
        <taxon>Hericiaceae</taxon>
        <taxon>Dentipellis</taxon>
    </lineage>
</organism>
<evidence type="ECO:0000259" key="6">
    <source>
        <dbReference type="PROSITE" id="PS50865"/>
    </source>
</evidence>
<evidence type="ECO:0000259" key="5">
    <source>
        <dbReference type="PROSITE" id="PS50280"/>
    </source>
</evidence>
<evidence type="ECO:0000313" key="8">
    <source>
        <dbReference type="Proteomes" id="UP000298327"/>
    </source>
</evidence>
<keyword evidence="2 4" id="KW-0863">Zinc-finger</keyword>
<dbReference type="PROSITE" id="PS50865">
    <property type="entry name" value="ZF_MYND_2"/>
    <property type="match status" value="1"/>
</dbReference>
<dbReference type="OrthoDB" id="5945798at2759"/>
<keyword evidence="3" id="KW-0862">Zinc</keyword>
<dbReference type="Gene3D" id="2.170.270.10">
    <property type="entry name" value="SET domain"/>
    <property type="match status" value="1"/>
</dbReference>
<sequence length="488" mass="54262">MPASVLFAKTQSRSNDLALVVSSDSLPIQMSAHNPDMLHAYPSPTVALVRLEDDSIARNKAVAIEDIPRGTVIFSDLALTTALLPGEKGKRCDFCHTSRTVNKALYRCTGCTSYWYCDSRCQTLAWKAHHSCLCRTYPRYVASQDYDKLLVHERVDAVLLSHLIAGHFLSKGRAKDAQHSPQMEIFMSLLPSTSPPSKTLPVCPPSAISEAQLRNLLSRFGNNNFVLSSHMNPYAHGIFPLASRFFNHSCVPNAAAKYIMKTGEPVTMAVVALRDIPAGEEVAIPYLDPALPLEDRQRDLRTSYGFGCRCALCTFQEQIDIPDGSANSESLIKATRHLHEYTGCDLAHMPAVLESLRDYSDIPEDLWPFFDRSVIPALSEPFSQASHEGSYDVALRTGHTLLAVYMLVYPPNYPQTGLHALEVAKTAWNAFVSQDNNEDETARRRLLDNLRWYLAVAREIIEVLGPEGDEGGPWEEIGLLNSLVDEQR</sequence>
<evidence type="ECO:0000256" key="4">
    <source>
        <dbReference type="PROSITE-ProRule" id="PRU00134"/>
    </source>
</evidence>
<proteinExistence type="predicted"/>
<dbReference type="Proteomes" id="UP000298327">
    <property type="component" value="Unassembled WGS sequence"/>
</dbReference>
<protein>
    <recommendedName>
        <fullName evidence="9">MYND-type domain-containing protein</fullName>
    </recommendedName>
</protein>
<dbReference type="GO" id="GO:0008270">
    <property type="term" value="F:zinc ion binding"/>
    <property type="evidence" value="ECO:0007669"/>
    <property type="project" value="UniProtKB-KW"/>
</dbReference>
<dbReference type="CDD" id="cd20071">
    <property type="entry name" value="SET_SMYD"/>
    <property type="match status" value="1"/>
</dbReference>
<dbReference type="GO" id="GO:0005634">
    <property type="term" value="C:nucleus"/>
    <property type="evidence" value="ECO:0007669"/>
    <property type="project" value="TreeGrafter"/>
</dbReference>
<name>A0A4Y9YTF7_9AGAM</name>
<dbReference type="AlphaFoldDB" id="A0A4Y9YTF7"/>
<accession>A0A4Y9YTF7</accession>
<evidence type="ECO:0000256" key="3">
    <source>
        <dbReference type="ARBA" id="ARBA00022833"/>
    </source>
</evidence>
<dbReference type="PROSITE" id="PS01360">
    <property type="entry name" value="ZF_MYND_1"/>
    <property type="match status" value="1"/>
</dbReference>
<dbReference type="PANTHER" id="PTHR12197">
    <property type="entry name" value="HISTONE-LYSINE N-METHYLTRANSFERASE SMYD"/>
    <property type="match status" value="1"/>
</dbReference>
<feature type="domain" description="MYND-type" evidence="6">
    <location>
        <begin position="92"/>
        <end position="134"/>
    </location>
</feature>
<dbReference type="InterPro" id="IPR001214">
    <property type="entry name" value="SET_dom"/>
</dbReference>
<dbReference type="PANTHER" id="PTHR12197:SF251">
    <property type="entry name" value="EG:BACR7C10.4 PROTEIN"/>
    <property type="match status" value="1"/>
</dbReference>
<dbReference type="PROSITE" id="PS50280">
    <property type="entry name" value="SET"/>
    <property type="match status" value="1"/>
</dbReference>
<feature type="domain" description="SET" evidence="5">
    <location>
        <begin position="44"/>
        <end position="287"/>
    </location>
</feature>
<dbReference type="InterPro" id="IPR046341">
    <property type="entry name" value="SET_dom_sf"/>
</dbReference>
<keyword evidence="8" id="KW-1185">Reference proteome</keyword>
<dbReference type="Pfam" id="PF01753">
    <property type="entry name" value="zf-MYND"/>
    <property type="match status" value="1"/>
</dbReference>
<dbReference type="STRING" id="205917.A0A4Y9YTF7"/>